<feature type="region of interest" description="Disordered" evidence="2">
    <location>
        <begin position="25"/>
        <end position="76"/>
    </location>
</feature>
<evidence type="ECO:0000259" key="3">
    <source>
        <dbReference type="SMART" id="SM00854"/>
    </source>
</evidence>
<dbReference type="EMBL" id="ADKM02000066">
    <property type="protein sequence ID" value="EGC03427.1"/>
    <property type="molecule type" value="Genomic_DNA"/>
</dbReference>
<feature type="domain" description="Capsule synthesis protein CapA" evidence="3">
    <location>
        <begin position="80"/>
        <end position="326"/>
    </location>
</feature>
<comment type="similarity">
    <text evidence="1">Belongs to the CapA family.</text>
</comment>
<dbReference type="PROSITE" id="PS51257">
    <property type="entry name" value="PROKAR_LIPOPROTEIN"/>
    <property type="match status" value="1"/>
</dbReference>
<proteinExistence type="inferred from homology"/>
<name>E9SB65_RUMAL</name>
<dbReference type="eggNOG" id="COG2843">
    <property type="taxonomic scope" value="Bacteria"/>
</dbReference>
<dbReference type="PANTHER" id="PTHR33393:SF11">
    <property type="entry name" value="POLYGLUTAMINE SYNTHESIS ACCESSORY PROTEIN RV0574C-RELATED"/>
    <property type="match status" value="1"/>
</dbReference>
<accession>E9SB65</accession>
<dbReference type="InterPro" id="IPR052169">
    <property type="entry name" value="CW_Biosynth-Accessory"/>
</dbReference>
<dbReference type="SUPFAM" id="SSF56300">
    <property type="entry name" value="Metallo-dependent phosphatases"/>
    <property type="match status" value="1"/>
</dbReference>
<dbReference type="RefSeq" id="WP_002848772.1">
    <property type="nucleotide sequence ID" value="NZ_ADKM02000066.1"/>
</dbReference>
<dbReference type="AlphaFoldDB" id="E9SB65"/>
<reference evidence="4 5" key="1">
    <citation type="submission" date="2011-02" db="EMBL/GenBank/DDBJ databases">
        <authorList>
            <person name="Nelson K.E."/>
            <person name="Sutton G."/>
            <person name="Torralba M."/>
            <person name="Durkin S."/>
            <person name="Harkins D."/>
            <person name="Montgomery R."/>
            <person name="Ziemer C."/>
            <person name="Klaassens E."/>
            <person name="Ocuiv P."/>
            <person name="Morrison M."/>
        </authorList>
    </citation>
    <scope>NUCLEOTIDE SEQUENCE [LARGE SCALE GENOMIC DNA]</scope>
    <source>
        <strain evidence="4 5">8</strain>
    </source>
</reference>
<evidence type="ECO:0000256" key="2">
    <source>
        <dbReference type="SAM" id="MobiDB-lite"/>
    </source>
</evidence>
<keyword evidence="5" id="KW-1185">Reference proteome</keyword>
<dbReference type="Proteomes" id="UP000004259">
    <property type="component" value="Unassembled WGS sequence"/>
</dbReference>
<dbReference type="InterPro" id="IPR019079">
    <property type="entry name" value="Capsule_synth_CapA"/>
</dbReference>
<protein>
    <submittedName>
        <fullName evidence="4">Bacterial capsule synthesis protein</fullName>
    </submittedName>
</protein>
<dbReference type="STRING" id="246199.CUS_6537"/>
<gene>
    <name evidence="4" type="ORF">CUS_6537</name>
</gene>
<dbReference type="SMART" id="SM00854">
    <property type="entry name" value="PGA_cap"/>
    <property type="match status" value="1"/>
</dbReference>
<comment type="caution">
    <text evidence="4">The sequence shown here is derived from an EMBL/GenBank/DDBJ whole genome shotgun (WGS) entry which is preliminary data.</text>
</comment>
<evidence type="ECO:0000313" key="4">
    <source>
        <dbReference type="EMBL" id="EGC03427.1"/>
    </source>
</evidence>
<feature type="compositionally biased region" description="Basic and acidic residues" evidence="2">
    <location>
        <begin position="29"/>
        <end position="45"/>
    </location>
</feature>
<dbReference type="CDD" id="cd07381">
    <property type="entry name" value="MPP_CapA"/>
    <property type="match status" value="1"/>
</dbReference>
<evidence type="ECO:0000313" key="5">
    <source>
        <dbReference type="Proteomes" id="UP000004259"/>
    </source>
</evidence>
<dbReference type="Pfam" id="PF09587">
    <property type="entry name" value="PGA_cap"/>
    <property type="match status" value="1"/>
</dbReference>
<feature type="compositionally biased region" description="Basic and acidic residues" evidence="2">
    <location>
        <begin position="65"/>
        <end position="74"/>
    </location>
</feature>
<dbReference type="Gene3D" id="3.60.21.10">
    <property type="match status" value="1"/>
</dbReference>
<sequence length="429" mass="47880">MMKMKFFVPVLAAVMLTASCGVSVESDPAAEKQSAKTTADNREVSDNESIPDGQSPEDTDSQSPETEKPQETRTGKTVVRFACAGDNLIHDNIYLEAQNDDGSYDFSKCYAPCKKLIEDTDVAVLNQETLVNDMFEPSTFPLFSTPTEDGDAVVDFGFNVISMSNNHVLDKGSDGLIASLDYWDTKDVVHYGAYRDEADAENIRTMEVNGITFAFLGYMEHTNGFFLSDDEPGEVVYIEERERIERQVRAADEMADVVVVSCHFGTEVQNDLNAMQMEFAPQLVEWGADLIIGTQAHALSTCGFIDKPDGGRAFVYYGLGNFLNTMYDADNPDGWYGRAILGIFGKLDIVKDFDNGGAVTFENVKAIPVISHYEGVSWDSMWYNCAVYPYGDYTDEMLSRHMMYQQVGVNRDTLAHYLSYIPEEFLAYE</sequence>
<evidence type="ECO:0000256" key="1">
    <source>
        <dbReference type="ARBA" id="ARBA00005662"/>
    </source>
</evidence>
<organism evidence="4 5">
    <name type="scientific">Ruminococcus albus 8</name>
    <dbReference type="NCBI Taxonomy" id="246199"/>
    <lineage>
        <taxon>Bacteria</taxon>
        <taxon>Bacillati</taxon>
        <taxon>Bacillota</taxon>
        <taxon>Clostridia</taxon>
        <taxon>Eubacteriales</taxon>
        <taxon>Oscillospiraceae</taxon>
        <taxon>Ruminococcus</taxon>
    </lineage>
</organism>
<dbReference type="InterPro" id="IPR029052">
    <property type="entry name" value="Metallo-depent_PP-like"/>
</dbReference>
<dbReference type="PANTHER" id="PTHR33393">
    <property type="entry name" value="POLYGLUTAMINE SYNTHESIS ACCESSORY PROTEIN RV0574C-RELATED"/>
    <property type="match status" value="1"/>
</dbReference>